<evidence type="ECO:0000256" key="4">
    <source>
        <dbReference type="ARBA" id="ARBA00022692"/>
    </source>
</evidence>
<keyword evidence="7 9" id="KW-1133">Transmembrane helix</keyword>
<protein>
    <submittedName>
        <fullName evidence="11">ATP-binding cassette sub-family A member 3 (Trinotate prediction)</fullName>
    </submittedName>
</protein>
<evidence type="ECO:0000256" key="1">
    <source>
        <dbReference type="ARBA" id="ARBA00004141"/>
    </source>
</evidence>
<proteinExistence type="inferred from homology"/>
<dbReference type="InterPro" id="IPR003439">
    <property type="entry name" value="ABC_transporter-like_ATP-bd"/>
</dbReference>
<dbReference type="Pfam" id="PF00005">
    <property type="entry name" value="ABC_tran"/>
    <property type="match status" value="1"/>
</dbReference>
<dbReference type="AlphaFoldDB" id="A0A6G3MEF4"/>
<keyword evidence="4 9" id="KW-0812">Transmembrane</keyword>
<organism evidence="11">
    <name type="scientific">Henneguya salminicola</name>
    <name type="common">Myxosporean</name>
    <dbReference type="NCBI Taxonomy" id="69463"/>
    <lineage>
        <taxon>Eukaryota</taxon>
        <taxon>Metazoa</taxon>
        <taxon>Cnidaria</taxon>
        <taxon>Myxozoa</taxon>
        <taxon>Myxosporea</taxon>
        <taxon>Bivalvulida</taxon>
        <taxon>Platysporina</taxon>
        <taxon>Myxobolidae</taxon>
        <taxon>Henneguya</taxon>
    </lineage>
</organism>
<dbReference type="SUPFAM" id="SSF52540">
    <property type="entry name" value="P-loop containing nucleoside triphosphate hydrolases"/>
    <property type="match status" value="1"/>
</dbReference>
<dbReference type="InterPro" id="IPR027417">
    <property type="entry name" value="P-loop_NTPase"/>
</dbReference>
<dbReference type="GO" id="GO:0005319">
    <property type="term" value="F:lipid transporter activity"/>
    <property type="evidence" value="ECO:0007669"/>
    <property type="project" value="TreeGrafter"/>
</dbReference>
<sequence>MISQTVDVSHEWLLLFLFGTVMIIIHICIIYASSRTKKTIINSNLSDWSNKNKDDDVHAENIFTTNTENNNKCHLILKNVDKNYRIGIKLKKLPVVKNLSFALRKGECFGLLGVNGAGKSTTFKMIVKETQVSAGKIIKMKTKGKTFLSYCPQTDNLDMHMTPRESIEYLCQLCGYSNKAIKYIAENLLIHFGLTKFENYLIKNMSFGNRRKLSCALCVIGDPTMILLDEPTSGVDPSARKLIWNFIFEINKMGKSIIFTSHCMKECEIYSERIAIMVQGEIRCLGTPEHIKEKCGLGYELKLKISDQFSEEVQMLIKGTFSDCKIYDSISSLNCLIPLKYDRINEIFALIKMIKSIDSSLQYTVNQSSLENVFYHLKEEKYNE</sequence>
<keyword evidence="8 9" id="KW-0472">Membrane</keyword>
<dbReference type="Gene3D" id="3.40.50.300">
    <property type="entry name" value="P-loop containing nucleotide triphosphate hydrolases"/>
    <property type="match status" value="1"/>
</dbReference>
<evidence type="ECO:0000256" key="7">
    <source>
        <dbReference type="ARBA" id="ARBA00022989"/>
    </source>
</evidence>
<dbReference type="EMBL" id="GHBP01000614">
    <property type="protein sequence ID" value="NDJ92397.1"/>
    <property type="molecule type" value="Transcribed_RNA"/>
</dbReference>
<dbReference type="SMART" id="SM00382">
    <property type="entry name" value="AAA"/>
    <property type="match status" value="1"/>
</dbReference>
<dbReference type="GO" id="GO:0016887">
    <property type="term" value="F:ATP hydrolysis activity"/>
    <property type="evidence" value="ECO:0007669"/>
    <property type="project" value="InterPro"/>
</dbReference>
<dbReference type="GO" id="GO:0016020">
    <property type="term" value="C:membrane"/>
    <property type="evidence" value="ECO:0007669"/>
    <property type="project" value="UniProtKB-SubCell"/>
</dbReference>
<dbReference type="FunFam" id="3.40.50.300:FF:000335">
    <property type="entry name" value="ATP binding cassette subfamily A member 5"/>
    <property type="match status" value="1"/>
</dbReference>
<dbReference type="PANTHER" id="PTHR19229:SF250">
    <property type="entry name" value="ABC TRANSPORTER DOMAIN-CONTAINING PROTEIN-RELATED"/>
    <property type="match status" value="1"/>
</dbReference>
<keyword evidence="5" id="KW-0547">Nucleotide-binding</keyword>
<dbReference type="PROSITE" id="PS50893">
    <property type="entry name" value="ABC_TRANSPORTER_2"/>
    <property type="match status" value="1"/>
</dbReference>
<accession>A0A6G3MEF4</accession>
<evidence type="ECO:0000256" key="8">
    <source>
        <dbReference type="ARBA" id="ARBA00023136"/>
    </source>
</evidence>
<dbReference type="CDD" id="cd03263">
    <property type="entry name" value="ABC_subfamily_A"/>
    <property type="match status" value="1"/>
</dbReference>
<evidence type="ECO:0000256" key="5">
    <source>
        <dbReference type="ARBA" id="ARBA00022741"/>
    </source>
</evidence>
<evidence type="ECO:0000256" key="9">
    <source>
        <dbReference type="SAM" id="Phobius"/>
    </source>
</evidence>
<keyword evidence="3" id="KW-0813">Transport</keyword>
<feature type="transmembrane region" description="Helical" evidence="9">
    <location>
        <begin position="12"/>
        <end position="32"/>
    </location>
</feature>
<comment type="similarity">
    <text evidence="2">Belongs to the ABC transporter superfamily. ABCA family.</text>
</comment>
<reference evidence="11" key="1">
    <citation type="submission" date="2018-11" db="EMBL/GenBank/DDBJ databases">
        <title>Henneguya salminicola genome and transcriptome.</title>
        <authorList>
            <person name="Yahalomi D."/>
            <person name="Atkinson S.D."/>
            <person name="Neuhof M."/>
            <person name="Chang E.S."/>
            <person name="Philippe H."/>
            <person name="Cartwright P."/>
            <person name="Bartholomew J.L."/>
            <person name="Huchon D."/>
        </authorList>
    </citation>
    <scope>NUCLEOTIDE SEQUENCE</scope>
    <source>
        <strain evidence="11">Hz1</strain>
        <tissue evidence="11">Whole</tissue>
    </source>
</reference>
<name>A0A6G3MEF4_HENSL</name>
<feature type="domain" description="ABC transporter" evidence="10">
    <location>
        <begin position="75"/>
        <end position="304"/>
    </location>
</feature>
<evidence type="ECO:0000256" key="3">
    <source>
        <dbReference type="ARBA" id="ARBA00022448"/>
    </source>
</evidence>
<comment type="subcellular location">
    <subcellularLocation>
        <location evidence="1">Membrane</location>
        <topology evidence="1">Multi-pass membrane protein</topology>
    </subcellularLocation>
</comment>
<evidence type="ECO:0000313" key="11">
    <source>
        <dbReference type="EMBL" id="NDJ92397.1"/>
    </source>
</evidence>
<keyword evidence="6 11" id="KW-0067">ATP-binding</keyword>
<dbReference type="InterPro" id="IPR003593">
    <property type="entry name" value="AAA+_ATPase"/>
</dbReference>
<dbReference type="GO" id="GO:0140359">
    <property type="term" value="F:ABC-type transporter activity"/>
    <property type="evidence" value="ECO:0007669"/>
    <property type="project" value="InterPro"/>
</dbReference>
<evidence type="ECO:0000256" key="2">
    <source>
        <dbReference type="ARBA" id="ARBA00008869"/>
    </source>
</evidence>
<dbReference type="InterPro" id="IPR026082">
    <property type="entry name" value="ABCA"/>
</dbReference>
<evidence type="ECO:0000259" key="10">
    <source>
        <dbReference type="PROSITE" id="PS50893"/>
    </source>
</evidence>
<dbReference type="PANTHER" id="PTHR19229">
    <property type="entry name" value="ATP-BINDING CASSETTE TRANSPORTER SUBFAMILY A ABCA"/>
    <property type="match status" value="1"/>
</dbReference>
<dbReference type="GO" id="GO:0005524">
    <property type="term" value="F:ATP binding"/>
    <property type="evidence" value="ECO:0007669"/>
    <property type="project" value="UniProtKB-KW"/>
</dbReference>
<evidence type="ECO:0000256" key="6">
    <source>
        <dbReference type="ARBA" id="ARBA00022840"/>
    </source>
</evidence>